<proteinExistence type="predicted"/>
<dbReference type="RefSeq" id="WP_245856346.1">
    <property type="nucleotide sequence ID" value="NZ_CP022521.1"/>
</dbReference>
<keyword evidence="2" id="KW-1185">Reference proteome</keyword>
<reference evidence="1 2" key="1">
    <citation type="submission" date="2017-07" db="EMBL/GenBank/DDBJ databases">
        <title>Complete genome sequence of Actinoalloteichus hoggarensis DSM 45943, type strain of Actinoalloteichus hoggarensis.</title>
        <authorList>
            <person name="Ruckert C."/>
            <person name="Nouioui I."/>
            <person name="Willmese J."/>
            <person name="van Wezel G."/>
            <person name="Klenk H.-P."/>
            <person name="Kalinowski J."/>
            <person name="Zotchev S.B."/>
        </authorList>
    </citation>
    <scope>NUCLEOTIDE SEQUENCE [LARGE SCALE GENOMIC DNA]</scope>
    <source>
        <strain evidence="1 2">DSM 45943</strain>
    </source>
</reference>
<dbReference type="Proteomes" id="UP000204221">
    <property type="component" value="Chromosome"/>
</dbReference>
<dbReference type="AlphaFoldDB" id="A0A221W7Z1"/>
<protein>
    <submittedName>
        <fullName evidence="1">ABC-2 family transporter protein</fullName>
    </submittedName>
</protein>
<evidence type="ECO:0000313" key="2">
    <source>
        <dbReference type="Proteomes" id="UP000204221"/>
    </source>
</evidence>
<evidence type="ECO:0000313" key="1">
    <source>
        <dbReference type="EMBL" id="ASO21649.1"/>
    </source>
</evidence>
<accession>A0A221W7Z1</accession>
<dbReference type="EMBL" id="CP022521">
    <property type="protein sequence ID" value="ASO21649.1"/>
    <property type="molecule type" value="Genomic_DNA"/>
</dbReference>
<gene>
    <name evidence="1" type="ORF">AHOG_20155</name>
</gene>
<organism evidence="1 2">
    <name type="scientific">Actinoalloteichus hoggarensis</name>
    <dbReference type="NCBI Taxonomy" id="1470176"/>
    <lineage>
        <taxon>Bacteria</taxon>
        <taxon>Bacillati</taxon>
        <taxon>Actinomycetota</taxon>
        <taxon>Actinomycetes</taxon>
        <taxon>Pseudonocardiales</taxon>
        <taxon>Pseudonocardiaceae</taxon>
        <taxon>Actinoalloteichus</taxon>
    </lineage>
</organism>
<dbReference type="KEGG" id="ahg:AHOG_20155"/>
<sequence>MTSAERTVPRSTSRPVRRRALPAVAALHLQQIRRSALVVLVVVAGLSGLVAGQFHTMFAGVLDAQALAALTENPAIRILFGDPVALDDPGGFTVWRTGTVFAVLVGVWACVTVTRLTRGEEEAGRSDLLLAGQPTRVHLVALSLTVLVGCLAVIGAVLAGTLVFSGTAVVGSVLYAAGLVGVGVGFAAVGALCAQILPTRAAASGLGLGLLTASMMARMVADGAEQLDWLRWFTPFGLVGEVGPYAHDRPAPLLVLFLMPVLFAASAVVIARMRDAGAGLLRLTARRSPRMTLLGSLPGFAIRRVLPPMAGWTVGLAAFAGLIGLLAVSITDFLAGSPRFTELAAAAGFGLLDATTGYAATMFTLFAIPVGCFAATRIAAMRQDERSGRAVSLFATSTSRQRIVAVELAVTLACVLLLLTVVGLAMWAGTRIVQAPLEVGEALAGALNLVPISLLCIGAATAALGWLPRAVLLVGCLPAVGGFLLDVLAQSTGAPAWVGDLSPFAHLAAVPHSPPDWTGLAVSSTIALALAVIGTVGHARRDLGV</sequence>
<name>A0A221W7Z1_9PSEU</name>